<proteinExistence type="predicted"/>
<comment type="caution">
    <text evidence="1">The sequence shown here is derived from an EMBL/GenBank/DDBJ whole genome shotgun (WGS) entry which is preliminary data.</text>
</comment>
<organism evidence="1 2">
    <name type="scientific">Adonisia turfae CCMR0081</name>
    <dbReference type="NCBI Taxonomy" id="2292702"/>
    <lineage>
        <taxon>Bacteria</taxon>
        <taxon>Bacillati</taxon>
        <taxon>Cyanobacteriota</taxon>
        <taxon>Adonisia</taxon>
        <taxon>Adonisia turfae</taxon>
    </lineage>
</organism>
<name>A0A6M0RRH0_9CYAN</name>
<evidence type="ECO:0000313" key="1">
    <source>
        <dbReference type="EMBL" id="NEZ58766.1"/>
    </source>
</evidence>
<accession>A0A6M0RRH0</accession>
<protein>
    <submittedName>
        <fullName evidence="1">Uncharacterized protein</fullName>
    </submittedName>
</protein>
<dbReference type="EMBL" id="QXHD01000004">
    <property type="protein sequence ID" value="NEZ58766.1"/>
    <property type="molecule type" value="Genomic_DNA"/>
</dbReference>
<evidence type="ECO:0000313" key="2">
    <source>
        <dbReference type="Proteomes" id="UP000481033"/>
    </source>
</evidence>
<dbReference type="Proteomes" id="UP000481033">
    <property type="component" value="Unassembled WGS sequence"/>
</dbReference>
<gene>
    <name evidence="1" type="ORF">DXZ20_24625</name>
</gene>
<dbReference type="AlphaFoldDB" id="A0A6M0RRH0"/>
<dbReference type="RefSeq" id="WP_163701589.1">
    <property type="nucleotide sequence ID" value="NZ_QXHD01000004.1"/>
</dbReference>
<keyword evidence="2" id="KW-1185">Reference proteome</keyword>
<reference evidence="1 2" key="1">
    <citation type="journal article" date="2020" name="Microb. Ecol.">
        <title>Ecogenomics of the Marine Benthic Filamentous Cyanobacterium Adonisia.</title>
        <authorList>
            <person name="Walter J.M."/>
            <person name="Coutinho F.H."/>
            <person name="Leomil L."/>
            <person name="Hargreaves P.I."/>
            <person name="Campeao M.E."/>
            <person name="Vieira V.V."/>
            <person name="Silva B.S."/>
            <person name="Fistarol G.O."/>
            <person name="Salomon P.S."/>
            <person name="Sawabe T."/>
            <person name="Mino S."/>
            <person name="Hosokawa M."/>
            <person name="Miyashita H."/>
            <person name="Maruyama F."/>
            <person name="van Verk M.C."/>
            <person name="Dutilh B.E."/>
            <person name="Thompson C.C."/>
            <person name="Thompson F.L."/>
        </authorList>
    </citation>
    <scope>NUCLEOTIDE SEQUENCE [LARGE SCALE GENOMIC DNA]</scope>
    <source>
        <strain evidence="1 2">CCMR0081</strain>
    </source>
</reference>
<sequence>MMPSPYDDDFRFFPYPAEHSNSRTNNGGINLVQEPHRINEITEAVRFPELRALLVEVNGEGSPFMTLGCAAATEKQSFLGYIEFSVRPEYAENSSHLLNLDSQFAALMKQVGSPETDWENYCDLTLKWESAVFAFRETPDVTQHKVTVWYKFNNLQEAATFISAFHVFLIDYANISDSEP</sequence>